<feature type="transmembrane region" description="Helical" evidence="1">
    <location>
        <begin position="281"/>
        <end position="303"/>
    </location>
</feature>
<evidence type="ECO:0000259" key="2">
    <source>
        <dbReference type="Pfam" id="PF01757"/>
    </source>
</evidence>
<evidence type="ECO:0000313" key="4">
    <source>
        <dbReference type="Proteomes" id="UP001494588"/>
    </source>
</evidence>
<feature type="transmembrane region" description="Helical" evidence="1">
    <location>
        <begin position="251"/>
        <end position="269"/>
    </location>
</feature>
<dbReference type="PANTHER" id="PTHR23028:SF131">
    <property type="entry name" value="BLR2367 PROTEIN"/>
    <property type="match status" value="1"/>
</dbReference>
<feature type="transmembrane region" description="Helical" evidence="1">
    <location>
        <begin position="166"/>
        <end position="185"/>
    </location>
</feature>
<name>A0ABU9QNZ1_9BURK</name>
<dbReference type="InterPro" id="IPR002656">
    <property type="entry name" value="Acyl_transf_3_dom"/>
</dbReference>
<protein>
    <submittedName>
        <fullName evidence="3">Acyltransferase</fullName>
        <ecNumber evidence="3">2.3.-.-</ecNumber>
    </submittedName>
</protein>
<dbReference type="GO" id="GO:0016746">
    <property type="term" value="F:acyltransferase activity"/>
    <property type="evidence" value="ECO:0007669"/>
    <property type="project" value="UniProtKB-KW"/>
</dbReference>
<feature type="transmembrane region" description="Helical" evidence="1">
    <location>
        <begin position="130"/>
        <end position="159"/>
    </location>
</feature>
<feature type="transmembrane region" description="Helical" evidence="1">
    <location>
        <begin position="191"/>
        <end position="210"/>
    </location>
</feature>
<keyword evidence="3" id="KW-0808">Transferase</keyword>
<gene>
    <name evidence="3" type="ORF">V4C55_36045</name>
</gene>
<dbReference type="RefSeq" id="WP_201660339.1">
    <property type="nucleotide sequence ID" value="NZ_CAJHCS010000039.1"/>
</dbReference>
<evidence type="ECO:0000313" key="3">
    <source>
        <dbReference type="EMBL" id="MEM5291144.1"/>
    </source>
</evidence>
<dbReference type="EC" id="2.3.-.-" evidence="3"/>
<comment type="caution">
    <text evidence="3">The sequence shown here is derived from an EMBL/GenBank/DDBJ whole genome shotgun (WGS) entry which is preliminary data.</text>
</comment>
<feature type="domain" description="Acyltransferase 3" evidence="2">
    <location>
        <begin position="12"/>
        <end position="334"/>
    </location>
</feature>
<reference evidence="3 4" key="1">
    <citation type="submission" date="2024-01" db="EMBL/GenBank/DDBJ databases">
        <title>The diversity of rhizobia nodulating Mimosa spp. in eleven states of Brazil covering several biomes is determined by host plant, location, and edaphic factors.</title>
        <authorList>
            <person name="Rouws L."/>
            <person name="Barauna A."/>
            <person name="Beukes C."/>
            <person name="De Faria S.M."/>
            <person name="Gross E."/>
            <person name="Dos Reis Junior F.B."/>
            <person name="Simon M."/>
            <person name="Maluk M."/>
            <person name="Odee D.W."/>
            <person name="Kenicer G."/>
            <person name="Young J.P.W."/>
            <person name="Reis V.M."/>
            <person name="Zilli J."/>
            <person name="James E.K."/>
        </authorList>
    </citation>
    <scope>NUCLEOTIDE SEQUENCE [LARGE SCALE GENOMIC DNA]</scope>
    <source>
        <strain evidence="3 4">JPY77</strain>
    </source>
</reference>
<dbReference type="PANTHER" id="PTHR23028">
    <property type="entry name" value="ACETYLTRANSFERASE"/>
    <property type="match status" value="1"/>
</dbReference>
<feature type="transmembrane region" description="Helical" evidence="1">
    <location>
        <begin position="222"/>
        <end position="239"/>
    </location>
</feature>
<dbReference type="EMBL" id="JAZHGC010000045">
    <property type="protein sequence ID" value="MEM5291144.1"/>
    <property type="molecule type" value="Genomic_DNA"/>
</dbReference>
<keyword evidence="1" id="KW-0472">Membrane</keyword>
<keyword evidence="1" id="KW-1133">Transmembrane helix</keyword>
<feature type="transmembrane region" description="Helical" evidence="1">
    <location>
        <begin position="89"/>
        <end position="110"/>
    </location>
</feature>
<keyword evidence="4" id="KW-1185">Reference proteome</keyword>
<proteinExistence type="predicted"/>
<dbReference type="Proteomes" id="UP001494588">
    <property type="component" value="Unassembled WGS sequence"/>
</dbReference>
<feature type="transmembrane region" description="Helical" evidence="1">
    <location>
        <begin position="315"/>
        <end position="339"/>
    </location>
</feature>
<dbReference type="InterPro" id="IPR050879">
    <property type="entry name" value="Acyltransferase_3"/>
</dbReference>
<sequence length="362" mass="38800">MTIATGRPARLYGLEHLRFLAAFAVLIHHILEEASGSPLALVSPSAQRIGACGVDIFFVISGLVMWHTTSGFSAQTSAKGFVARRLTRIMPSYWACLAIVVALAASGVAYRHVPLDGVGIVESILLLPPTAASGLIMGVSWTLVYELYFYAICTAVLCLPWQRYRVAWIAVLLAGVPVVLDLAGATTSARYYANPLVVEFVCGILLGAVSARLPVLGLRSRWLVLIACVALFGWGSFASPDQTTSGLAPSFRWWAWGLPATLLVGAFIHAEDRGGRISRSLTLLGNASYVLYLTHGFWMNVFARAVKSGTFHTSVSLYLAAACVAGVAVAFALAVHLYLEKPALGWLSSKRSRVRQTALTSG</sequence>
<evidence type="ECO:0000256" key="1">
    <source>
        <dbReference type="SAM" id="Phobius"/>
    </source>
</evidence>
<dbReference type="Pfam" id="PF01757">
    <property type="entry name" value="Acyl_transf_3"/>
    <property type="match status" value="1"/>
</dbReference>
<accession>A0ABU9QNZ1</accession>
<keyword evidence="1" id="KW-0812">Transmembrane</keyword>
<organism evidence="3 4">
    <name type="scientific">Paraburkholderia sabiae</name>
    <dbReference type="NCBI Taxonomy" id="273251"/>
    <lineage>
        <taxon>Bacteria</taxon>
        <taxon>Pseudomonadati</taxon>
        <taxon>Pseudomonadota</taxon>
        <taxon>Betaproteobacteria</taxon>
        <taxon>Burkholderiales</taxon>
        <taxon>Burkholderiaceae</taxon>
        <taxon>Paraburkholderia</taxon>
    </lineage>
</organism>
<keyword evidence="3" id="KW-0012">Acyltransferase</keyword>